<keyword evidence="2" id="KW-1185">Reference proteome</keyword>
<accession>A0A2J5HV07</accession>
<dbReference type="Proteomes" id="UP000235023">
    <property type="component" value="Unassembled WGS sequence"/>
</dbReference>
<proteinExistence type="predicted"/>
<dbReference type="AlphaFoldDB" id="A0A2J5HV07"/>
<evidence type="ECO:0000313" key="1">
    <source>
        <dbReference type="EMBL" id="PLN81205.1"/>
    </source>
</evidence>
<organism evidence="1 2">
    <name type="scientific">Aspergillus taichungensis</name>
    <dbReference type="NCBI Taxonomy" id="482145"/>
    <lineage>
        <taxon>Eukaryota</taxon>
        <taxon>Fungi</taxon>
        <taxon>Dikarya</taxon>
        <taxon>Ascomycota</taxon>
        <taxon>Pezizomycotina</taxon>
        <taxon>Eurotiomycetes</taxon>
        <taxon>Eurotiomycetidae</taxon>
        <taxon>Eurotiales</taxon>
        <taxon>Aspergillaceae</taxon>
        <taxon>Aspergillus</taxon>
        <taxon>Aspergillus subgen. Circumdati</taxon>
    </lineage>
</organism>
<name>A0A2J5HV07_9EURO</name>
<sequence length="133" mass="14650">MPDCLVIPEDDIWPSIPLEIGYSETYEQLKGDVNLLLEGSQGRIRVVILVKISPLGPRDTCCQTGPVEIHNYDNTSGTKKERDETKGNFCGNMDLLLRRPVPPSPPLMLDALLECVDVGLGRQLIAGQHGQLL</sequence>
<dbReference type="EMBL" id="KZ559539">
    <property type="protein sequence ID" value="PLN81205.1"/>
    <property type="molecule type" value="Genomic_DNA"/>
</dbReference>
<gene>
    <name evidence="1" type="ORF">BDW42DRAFT_169391</name>
</gene>
<dbReference type="OrthoDB" id="76567at2759"/>
<protein>
    <submittedName>
        <fullName evidence="1">Uncharacterized protein</fullName>
    </submittedName>
</protein>
<evidence type="ECO:0000313" key="2">
    <source>
        <dbReference type="Proteomes" id="UP000235023"/>
    </source>
</evidence>
<reference evidence="2" key="1">
    <citation type="submission" date="2017-12" db="EMBL/GenBank/DDBJ databases">
        <authorList>
            <consortium name="DOE Joint Genome Institute"/>
            <person name="Mondo S.J."/>
            <person name="Kjaerbolling I."/>
            <person name="Vesth T.C."/>
            <person name="Frisvad J.C."/>
            <person name="Nybo J.L."/>
            <person name="Theobald S."/>
            <person name="Kuo A."/>
            <person name="Bowyer P."/>
            <person name="Matsuda Y."/>
            <person name="Lyhne E.K."/>
            <person name="Kogle M.E."/>
            <person name="Clum A."/>
            <person name="Lipzen A."/>
            <person name="Salamov A."/>
            <person name="Ngan C.Y."/>
            <person name="Daum C."/>
            <person name="Chiniquy J."/>
            <person name="Barry K."/>
            <person name="LaButti K."/>
            <person name="Haridas S."/>
            <person name="Simmons B.A."/>
            <person name="Magnuson J.K."/>
            <person name="Mortensen U.H."/>
            <person name="Larsen T.O."/>
            <person name="Grigoriev I.V."/>
            <person name="Baker S.E."/>
            <person name="Andersen M.R."/>
            <person name="Nordberg H.P."/>
            <person name="Cantor M.N."/>
            <person name="Hua S.X."/>
        </authorList>
    </citation>
    <scope>NUCLEOTIDE SEQUENCE [LARGE SCALE GENOMIC DNA]</scope>
    <source>
        <strain evidence="2">IBT 19404</strain>
    </source>
</reference>